<dbReference type="Proteomes" id="UP000831532">
    <property type="component" value="Chromosome"/>
</dbReference>
<dbReference type="InterPro" id="IPR029058">
    <property type="entry name" value="AB_hydrolase_fold"/>
</dbReference>
<evidence type="ECO:0000313" key="1">
    <source>
        <dbReference type="EMBL" id="UOD29064.1"/>
    </source>
</evidence>
<gene>
    <name evidence="1" type="ORF">INH39_27130</name>
</gene>
<protein>
    <submittedName>
        <fullName evidence="1">Alpha/beta hydrolase</fullName>
    </submittedName>
</protein>
<proteinExistence type="predicted"/>
<dbReference type="SUPFAM" id="SSF53474">
    <property type="entry name" value="alpha/beta-Hydrolases"/>
    <property type="match status" value="1"/>
</dbReference>
<name>A0ABY4A4V6_9BURK</name>
<organism evidence="1 2">
    <name type="scientific">Massilia violaceinigra</name>
    <dbReference type="NCBI Taxonomy" id="2045208"/>
    <lineage>
        <taxon>Bacteria</taxon>
        <taxon>Pseudomonadati</taxon>
        <taxon>Pseudomonadota</taxon>
        <taxon>Betaproteobacteria</taxon>
        <taxon>Burkholderiales</taxon>
        <taxon>Oxalobacteraceae</taxon>
        <taxon>Telluria group</taxon>
        <taxon>Massilia</taxon>
    </lineage>
</organism>
<dbReference type="Gene3D" id="3.40.50.1820">
    <property type="entry name" value="alpha/beta hydrolase"/>
    <property type="match status" value="1"/>
</dbReference>
<dbReference type="GO" id="GO:0016787">
    <property type="term" value="F:hydrolase activity"/>
    <property type="evidence" value="ECO:0007669"/>
    <property type="project" value="UniProtKB-KW"/>
</dbReference>
<dbReference type="EMBL" id="CP063361">
    <property type="protein sequence ID" value="UOD29064.1"/>
    <property type="molecule type" value="Genomic_DNA"/>
</dbReference>
<keyword evidence="1" id="KW-0378">Hydrolase</keyword>
<dbReference type="RefSeq" id="WP_370663001.1">
    <property type="nucleotide sequence ID" value="NZ_CP063361.1"/>
</dbReference>
<keyword evidence="2" id="KW-1185">Reference proteome</keyword>
<accession>A0ABY4A4V6</accession>
<reference evidence="1 2" key="1">
    <citation type="submission" date="2020-10" db="EMBL/GenBank/DDBJ databases">
        <title>Genome analysis of Massilia species.</title>
        <authorList>
            <person name="Jung D.-H."/>
        </authorList>
    </citation>
    <scope>NUCLEOTIDE SEQUENCE [LARGE SCALE GENOMIC DNA]</scope>
    <source>
        <strain evidence="2">sipir</strain>
    </source>
</reference>
<evidence type="ECO:0000313" key="2">
    <source>
        <dbReference type="Proteomes" id="UP000831532"/>
    </source>
</evidence>
<sequence>MVTVAPARHFAMIDQPEQVNEAIRAFLKKL</sequence>